<keyword evidence="1" id="KW-0472">Membrane</keyword>
<protein>
    <submittedName>
        <fullName evidence="2">Uncharacterized protein</fullName>
    </submittedName>
</protein>
<proteinExistence type="predicted"/>
<dbReference type="EMBL" id="KN834767">
    <property type="protein sequence ID" value="KIK62556.1"/>
    <property type="molecule type" value="Genomic_DNA"/>
</dbReference>
<dbReference type="AlphaFoldDB" id="A0A0D0C379"/>
<organism evidence="2 3">
    <name type="scientific">Collybiopsis luxurians FD-317 M1</name>
    <dbReference type="NCBI Taxonomy" id="944289"/>
    <lineage>
        <taxon>Eukaryota</taxon>
        <taxon>Fungi</taxon>
        <taxon>Dikarya</taxon>
        <taxon>Basidiomycota</taxon>
        <taxon>Agaricomycotina</taxon>
        <taxon>Agaricomycetes</taxon>
        <taxon>Agaricomycetidae</taxon>
        <taxon>Agaricales</taxon>
        <taxon>Marasmiineae</taxon>
        <taxon>Omphalotaceae</taxon>
        <taxon>Collybiopsis</taxon>
        <taxon>Collybiopsis luxurians</taxon>
    </lineage>
</organism>
<dbReference type="HOGENOM" id="CLU_071641_1_0_1"/>
<feature type="transmembrane region" description="Helical" evidence="1">
    <location>
        <begin position="54"/>
        <end position="76"/>
    </location>
</feature>
<accession>A0A0D0C379</accession>
<reference evidence="2 3" key="1">
    <citation type="submission" date="2014-04" db="EMBL/GenBank/DDBJ databases">
        <title>Evolutionary Origins and Diversification of the Mycorrhizal Mutualists.</title>
        <authorList>
            <consortium name="DOE Joint Genome Institute"/>
            <consortium name="Mycorrhizal Genomics Consortium"/>
            <person name="Kohler A."/>
            <person name="Kuo A."/>
            <person name="Nagy L.G."/>
            <person name="Floudas D."/>
            <person name="Copeland A."/>
            <person name="Barry K.W."/>
            <person name="Cichocki N."/>
            <person name="Veneault-Fourrey C."/>
            <person name="LaButti K."/>
            <person name="Lindquist E.A."/>
            <person name="Lipzen A."/>
            <person name="Lundell T."/>
            <person name="Morin E."/>
            <person name="Murat C."/>
            <person name="Riley R."/>
            <person name="Ohm R."/>
            <person name="Sun H."/>
            <person name="Tunlid A."/>
            <person name="Henrissat B."/>
            <person name="Grigoriev I.V."/>
            <person name="Hibbett D.S."/>
            <person name="Martin F."/>
        </authorList>
    </citation>
    <scope>NUCLEOTIDE SEQUENCE [LARGE SCALE GENOMIC DNA]</scope>
    <source>
        <strain evidence="2 3">FD-317 M1</strain>
    </source>
</reference>
<sequence length="266" mass="29146">MTPEEQQTIAFLAQGIYQNIIDLTLVFTGYGVFALGMATAVHSLAVKSWTGSQIALTALLLTISFSFTLEALYYGISALIVSHYTLIMGSGQEGIQAAAKKILPLQFVPVWPTTINVLLSDLIVAWRAWILCRNRPQRAILATLMIVNICINIADCIWGDVELQIEKSSNSIIDSVSAVLILLVNIFATFLIGWETRTHLCLTAQHHGPDNKGTRTGEVIKLLVESGAVFCLIQSINTASTLLQTFITKDMTLHIILMMVNVANAR</sequence>
<keyword evidence="1" id="KW-1133">Transmembrane helix</keyword>
<name>A0A0D0C379_9AGAR</name>
<keyword evidence="1" id="KW-0812">Transmembrane</keyword>
<feature type="transmembrane region" description="Helical" evidence="1">
    <location>
        <begin position="139"/>
        <end position="160"/>
    </location>
</feature>
<gene>
    <name evidence="2" type="ORF">GYMLUDRAFT_242710</name>
</gene>
<feature type="transmembrane region" description="Helical" evidence="1">
    <location>
        <begin position="172"/>
        <end position="194"/>
    </location>
</feature>
<evidence type="ECO:0000256" key="1">
    <source>
        <dbReference type="SAM" id="Phobius"/>
    </source>
</evidence>
<keyword evidence="3" id="KW-1185">Reference proteome</keyword>
<evidence type="ECO:0000313" key="3">
    <source>
        <dbReference type="Proteomes" id="UP000053593"/>
    </source>
</evidence>
<feature type="transmembrane region" description="Helical" evidence="1">
    <location>
        <begin position="110"/>
        <end position="132"/>
    </location>
</feature>
<feature type="transmembrane region" description="Helical" evidence="1">
    <location>
        <begin position="20"/>
        <end position="42"/>
    </location>
</feature>
<evidence type="ECO:0000313" key="2">
    <source>
        <dbReference type="EMBL" id="KIK62556.1"/>
    </source>
</evidence>
<dbReference type="OrthoDB" id="2884172at2759"/>
<dbReference type="Proteomes" id="UP000053593">
    <property type="component" value="Unassembled WGS sequence"/>
</dbReference>